<dbReference type="STRING" id="1382522.W6MMZ0"/>
<keyword evidence="7" id="KW-0809">Transit peptide</keyword>
<evidence type="ECO:0000259" key="14">
    <source>
        <dbReference type="Pfam" id="PF02823"/>
    </source>
</evidence>
<feature type="domain" description="ATP synthase F1 complex delta/epsilon subunit N-terminal" evidence="14">
    <location>
        <begin position="30"/>
        <end position="99"/>
    </location>
</feature>
<dbReference type="InterPro" id="IPR036771">
    <property type="entry name" value="ATPsynth_dsu/esu_N"/>
</dbReference>
<dbReference type="RefSeq" id="XP_022459571.1">
    <property type="nucleotide sequence ID" value="XM_022601982.1"/>
</dbReference>
<organism evidence="16 17">
    <name type="scientific">Kuraishia capsulata CBS 1993</name>
    <dbReference type="NCBI Taxonomy" id="1382522"/>
    <lineage>
        <taxon>Eukaryota</taxon>
        <taxon>Fungi</taxon>
        <taxon>Dikarya</taxon>
        <taxon>Ascomycota</taxon>
        <taxon>Saccharomycotina</taxon>
        <taxon>Pichiomycetes</taxon>
        <taxon>Pichiales</taxon>
        <taxon>Pichiaceae</taxon>
        <taxon>Kuraishia</taxon>
    </lineage>
</organism>
<keyword evidence="17" id="KW-1185">Reference proteome</keyword>
<keyword evidence="4" id="KW-0813">Transport</keyword>
<evidence type="ECO:0000256" key="12">
    <source>
        <dbReference type="ARBA" id="ARBA00023310"/>
    </source>
</evidence>
<name>W6MMZ0_9ASCO</name>
<evidence type="ECO:0000256" key="9">
    <source>
        <dbReference type="ARBA" id="ARBA00023128"/>
    </source>
</evidence>
<keyword evidence="10" id="KW-0472">Membrane</keyword>
<keyword evidence="12" id="KW-0066">ATP synthesis</keyword>
<keyword evidence="8" id="KW-0406">Ion transport</keyword>
<dbReference type="Gene3D" id="6.10.140.880">
    <property type="match status" value="1"/>
</dbReference>
<dbReference type="FunFam" id="2.60.15.10:FF:000003">
    <property type="entry name" value="ATP synthase subunit delta, mitochondrial"/>
    <property type="match status" value="1"/>
</dbReference>
<evidence type="ECO:0000313" key="16">
    <source>
        <dbReference type="EMBL" id="CDK27578.1"/>
    </source>
</evidence>
<evidence type="ECO:0000256" key="3">
    <source>
        <dbReference type="ARBA" id="ARBA00016960"/>
    </source>
</evidence>
<dbReference type="GeneID" id="34520959"/>
<evidence type="ECO:0000259" key="15">
    <source>
        <dbReference type="Pfam" id="PF21334"/>
    </source>
</evidence>
<dbReference type="InterPro" id="IPR020546">
    <property type="entry name" value="ATP_synth_F1_dsu/esu_N"/>
</dbReference>
<reference evidence="16" key="2">
    <citation type="submission" date="2014-02" db="EMBL/GenBank/DDBJ databases">
        <title>Complete DNA sequence of /Kuraishia capsulata/ illustrates novel genomic features among budding yeasts (/Saccharomycotina/).</title>
        <authorList>
            <person name="Morales L."/>
            <person name="Noel B."/>
            <person name="Porcel B."/>
            <person name="Marcet-Houben M."/>
            <person name="Hullo M-F."/>
            <person name="Sacerdot C."/>
            <person name="Tekaia F."/>
            <person name="Leh-Louis V."/>
            <person name="Despons L."/>
            <person name="Khanna V."/>
            <person name="Aury J-M."/>
            <person name="Barbe V."/>
            <person name="Couloux A."/>
            <person name="Labadie K."/>
            <person name="Pelletier E."/>
            <person name="Souciet J-L."/>
            <person name="Boekhout T."/>
            <person name="Gabaldon T."/>
            <person name="Wincker P."/>
            <person name="Dujon B."/>
        </authorList>
    </citation>
    <scope>NUCLEOTIDE SEQUENCE</scope>
    <source>
        <strain evidence="16">CBS 1993</strain>
    </source>
</reference>
<sequence length="158" mass="16874">MFRSAIRSVTRAQPLLRRTYADAVNPDVLTLSLTLPHESLIVKQQVQQVNVPAASGEIGILANHVPIVEELKPGVVEIVESPSKTSQYFISGGLVTVLPGSQLSINAIEAYALDSFSIEAIKSQLSEAQKNLTSADEAIAAEAAIEVEVLEALQQVAK</sequence>
<accession>W6MMZ0</accession>
<dbReference type="Pfam" id="PF02823">
    <property type="entry name" value="ATP-synt_DE_N"/>
    <property type="match status" value="1"/>
</dbReference>
<dbReference type="EMBL" id="HG793128">
    <property type="protein sequence ID" value="CDK27578.1"/>
    <property type="molecule type" value="Genomic_DNA"/>
</dbReference>
<dbReference type="GO" id="GO:0005743">
    <property type="term" value="C:mitochondrial inner membrane"/>
    <property type="evidence" value="ECO:0007669"/>
    <property type="project" value="UniProtKB-SubCell"/>
</dbReference>
<evidence type="ECO:0000256" key="11">
    <source>
        <dbReference type="ARBA" id="ARBA00023196"/>
    </source>
</evidence>
<dbReference type="Proteomes" id="UP000019384">
    <property type="component" value="Unassembled WGS sequence"/>
</dbReference>
<feature type="domain" description="F1F0-ATP synthase subunit delta C-terminal" evidence="15">
    <location>
        <begin position="116"/>
        <end position="154"/>
    </location>
</feature>
<reference evidence="16" key="1">
    <citation type="submission" date="2013-12" db="EMBL/GenBank/DDBJ databases">
        <authorList>
            <person name="Genoscope - CEA"/>
        </authorList>
    </citation>
    <scope>NUCLEOTIDE SEQUENCE</scope>
    <source>
        <strain evidence="16">CBS 1993</strain>
    </source>
</reference>
<dbReference type="GO" id="GO:0045259">
    <property type="term" value="C:proton-transporting ATP synthase complex"/>
    <property type="evidence" value="ECO:0007669"/>
    <property type="project" value="UniProtKB-KW"/>
</dbReference>
<dbReference type="InterPro" id="IPR048938">
    <property type="entry name" value="ATPD_C_fung"/>
</dbReference>
<dbReference type="SUPFAM" id="SSF51344">
    <property type="entry name" value="Epsilon subunit of F1F0-ATP synthase N-terminal domain"/>
    <property type="match status" value="1"/>
</dbReference>
<evidence type="ECO:0000256" key="8">
    <source>
        <dbReference type="ARBA" id="ARBA00023065"/>
    </source>
</evidence>
<dbReference type="Gene3D" id="2.60.15.10">
    <property type="entry name" value="F0F1 ATP synthase delta/epsilon subunit, N-terminal"/>
    <property type="match status" value="1"/>
</dbReference>
<evidence type="ECO:0000256" key="10">
    <source>
        <dbReference type="ARBA" id="ARBA00023136"/>
    </source>
</evidence>
<dbReference type="GO" id="GO:0046933">
    <property type="term" value="F:proton-transporting ATP synthase activity, rotational mechanism"/>
    <property type="evidence" value="ECO:0007669"/>
    <property type="project" value="EnsemblFungi"/>
</dbReference>
<dbReference type="AlphaFoldDB" id="W6MMZ0"/>
<evidence type="ECO:0000313" key="17">
    <source>
        <dbReference type="Proteomes" id="UP000019384"/>
    </source>
</evidence>
<dbReference type="OrthoDB" id="270171at2759"/>
<gene>
    <name evidence="16" type="ORF">KUCA_T00003556001</name>
</gene>
<keyword evidence="5" id="KW-0375">Hydrogen ion transport</keyword>
<dbReference type="InterPro" id="IPR001469">
    <property type="entry name" value="ATP_synth_F1_dsu/esu"/>
</dbReference>
<dbReference type="HOGENOM" id="CLU_084338_0_0_1"/>
<keyword evidence="9" id="KW-0496">Mitochondrion</keyword>
<evidence type="ECO:0000256" key="1">
    <source>
        <dbReference type="ARBA" id="ARBA00004273"/>
    </source>
</evidence>
<proteinExistence type="inferred from homology"/>
<evidence type="ECO:0000256" key="13">
    <source>
        <dbReference type="ARBA" id="ARBA00031669"/>
    </source>
</evidence>
<dbReference type="PANTHER" id="PTHR13822:SF7">
    <property type="entry name" value="ATP SYNTHASE SUBUNIT DELTA, MITOCHONDRIAL"/>
    <property type="match status" value="1"/>
</dbReference>
<evidence type="ECO:0000256" key="6">
    <source>
        <dbReference type="ARBA" id="ARBA00022792"/>
    </source>
</evidence>
<evidence type="ECO:0000256" key="2">
    <source>
        <dbReference type="ARBA" id="ARBA00005712"/>
    </source>
</evidence>
<dbReference type="Pfam" id="PF21334">
    <property type="entry name" value="ATPD_C_fung"/>
    <property type="match status" value="1"/>
</dbReference>
<comment type="similarity">
    <text evidence="2">Belongs to the ATPase epsilon chain family.</text>
</comment>
<keyword evidence="6" id="KW-0999">Mitochondrion inner membrane</keyword>
<dbReference type="CDD" id="cd12152">
    <property type="entry name" value="F1-ATPase_delta"/>
    <property type="match status" value="1"/>
</dbReference>
<dbReference type="NCBIfam" id="TIGR01216">
    <property type="entry name" value="ATP_synt_epsi"/>
    <property type="match status" value="1"/>
</dbReference>
<evidence type="ECO:0000256" key="7">
    <source>
        <dbReference type="ARBA" id="ARBA00022946"/>
    </source>
</evidence>
<dbReference type="HAMAP" id="MF_00530">
    <property type="entry name" value="ATP_synth_epsil_bac"/>
    <property type="match status" value="1"/>
</dbReference>
<comment type="subcellular location">
    <subcellularLocation>
        <location evidence="1">Mitochondrion inner membrane</location>
    </subcellularLocation>
</comment>
<dbReference type="PANTHER" id="PTHR13822">
    <property type="entry name" value="ATP SYNTHASE DELTA/EPSILON CHAIN"/>
    <property type="match status" value="1"/>
</dbReference>
<evidence type="ECO:0000256" key="5">
    <source>
        <dbReference type="ARBA" id="ARBA00022781"/>
    </source>
</evidence>
<dbReference type="GO" id="GO:0016887">
    <property type="term" value="F:ATP hydrolysis activity"/>
    <property type="evidence" value="ECO:0007669"/>
    <property type="project" value="EnsemblFungi"/>
</dbReference>
<keyword evidence="11" id="KW-0139">CF(1)</keyword>
<evidence type="ECO:0000256" key="4">
    <source>
        <dbReference type="ARBA" id="ARBA00022448"/>
    </source>
</evidence>
<protein>
    <recommendedName>
        <fullName evidence="3">ATP synthase subunit delta, mitochondrial</fullName>
    </recommendedName>
    <alternativeName>
        <fullName evidence="13">F-ATPase delta subunit</fullName>
    </alternativeName>
</protein>